<feature type="domain" description="Chitin-binding type-2" evidence="2">
    <location>
        <begin position="607"/>
        <end position="664"/>
    </location>
</feature>
<feature type="compositionally biased region" description="Basic residues" evidence="1">
    <location>
        <begin position="135"/>
        <end position="151"/>
    </location>
</feature>
<dbReference type="PANTHER" id="PTHR22933">
    <property type="entry name" value="FI18007P1-RELATED"/>
    <property type="match status" value="1"/>
</dbReference>
<evidence type="ECO:0000313" key="4">
    <source>
        <dbReference type="EMBL" id="JAQ08223.1"/>
    </source>
</evidence>
<evidence type="ECO:0000256" key="1">
    <source>
        <dbReference type="SAM" id="MobiDB-lite"/>
    </source>
</evidence>
<dbReference type="AlphaFoldDB" id="A0A146LJC1"/>
<protein>
    <recommendedName>
        <fullName evidence="2">Chitin-binding type-2 domain-containing protein</fullName>
    </recommendedName>
</protein>
<feature type="compositionally biased region" description="Polar residues" evidence="1">
    <location>
        <begin position="422"/>
        <end position="431"/>
    </location>
</feature>
<sequence length="664" mass="74196">KVDTTKLPIVLLPPVLTFKSENVEIEKYDPFVINVVSTELPLTTSPSVVTNPYTTEYENIPRKSNNPNNNRAQPVSNRPFVDDKIMAMKNFGVRMQGRSRGDIRFQSTLSPRSEGGTAPALNDYTPPPTFYPSVQKHRQVSKQSQRRKTRVRTTTIHPYVITELSTEQTLPRENQYETSLSQKLIENPSTPSTQTGFDSGLNLENSDFLGSPIDSTASPAYSDFTNSSLAEVLNYDIQRTSPRPIFSLDATGPIISEEDNRSPTHPPPPNDSRFDANTPSAGYEGSDFLNDDPVSSPGSTTRLDEYFSNVHEASSSLAPRTEINVATSTSQFVDSPTPKADYEEVYELKDLIYPPLNILAPPFLEDVFHDHLGNVILNATESPENAHQAEVTTPPYLEVSTYNLSDYVENREPSEAGVWVASTPSAQNTPQPYRENYEDNSIDSATERNDSPAHQVSSQYTDCENGDCLKNDTSVRPWTNIPFSPSDVKILSDTDGLALINRMYENLLRVLNGGPDYYDLSEEPQNVEVDKQSEPVRKTTTESSNLLAEESGDIRNVRTRGRSQNSLVQPGQRTSRRKEIYNKGIEKSQPSEENQELKRARADRKASQLCNSKTLSYVADVSSGCKVFYVCTEYGVGEPMLCPNGTLFNQDYLVCDWWYNVECS</sequence>
<dbReference type="InterPro" id="IPR002557">
    <property type="entry name" value="Chitin-bd_dom"/>
</dbReference>
<gene>
    <name evidence="3" type="ORF">g.79509</name>
    <name evidence="4" type="ORF">g.79512</name>
</gene>
<dbReference type="PANTHER" id="PTHR22933:SF43">
    <property type="entry name" value="LP10131P"/>
    <property type="match status" value="1"/>
</dbReference>
<evidence type="ECO:0000313" key="3">
    <source>
        <dbReference type="EMBL" id="JAQ02326.1"/>
    </source>
</evidence>
<dbReference type="PROSITE" id="PS50940">
    <property type="entry name" value="CHIT_BIND_II"/>
    <property type="match status" value="1"/>
</dbReference>
<dbReference type="EMBL" id="GDHC01016303">
    <property type="protein sequence ID" value="JAQ02326.1"/>
    <property type="molecule type" value="Transcribed_RNA"/>
</dbReference>
<evidence type="ECO:0000259" key="2">
    <source>
        <dbReference type="PROSITE" id="PS50940"/>
    </source>
</evidence>
<feature type="region of interest" description="Disordered" evidence="1">
    <location>
        <begin position="57"/>
        <end position="77"/>
    </location>
</feature>
<feature type="compositionally biased region" description="Basic and acidic residues" evidence="1">
    <location>
        <begin position="577"/>
        <end position="597"/>
    </location>
</feature>
<feature type="region of interest" description="Disordered" evidence="1">
    <location>
        <begin position="254"/>
        <end position="300"/>
    </location>
</feature>
<name>A0A146LJC1_LYGHE</name>
<dbReference type="InterPro" id="IPR036508">
    <property type="entry name" value="Chitin-bd_dom_sf"/>
</dbReference>
<feature type="compositionally biased region" description="Basic and acidic residues" evidence="1">
    <location>
        <begin position="528"/>
        <end position="540"/>
    </location>
</feature>
<dbReference type="GO" id="GO:0005576">
    <property type="term" value="C:extracellular region"/>
    <property type="evidence" value="ECO:0007669"/>
    <property type="project" value="InterPro"/>
</dbReference>
<feature type="region of interest" description="Disordered" evidence="1">
    <location>
        <begin position="131"/>
        <end position="151"/>
    </location>
</feature>
<feature type="compositionally biased region" description="Polar residues" evidence="1">
    <location>
        <begin position="562"/>
        <end position="573"/>
    </location>
</feature>
<dbReference type="Pfam" id="PF01607">
    <property type="entry name" value="CBM_14"/>
    <property type="match status" value="1"/>
</dbReference>
<feature type="non-terminal residue" evidence="4">
    <location>
        <position position="1"/>
    </location>
</feature>
<dbReference type="Gene3D" id="2.170.140.10">
    <property type="entry name" value="Chitin binding domain"/>
    <property type="match status" value="1"/>
</dbReference>
<feature type="region of interest" description="Disordered" evidence="1">
    <location>
        <begin position="526"/>
        <end position="597"/>
    </location>
</feature>
<dbReference type="GO" id="GO:0008061">
    <property type="term" value="F:chitin binding"/>
    <property type="evidence" value="ECO:0007669"/>
    <property type="project" value="InterPro"/>
</dbReference>
<dbReference type="InterPro" id="IPR052976">
    <property type="entry name" value="Scoloptoxin-like"/>
</dbReference>
<proteinExistence type="predicted"/>
<organism evidence="4">
    <name type="scientific">Lygus hesperus</name>
    <name type="common">Western plant bug</name>
    <dbReference type="NCBI Taxonomy" id="30085"/>
    <lineage>
        <taxon>Eukaryota</taxon>
        <taxon>Metazoa</taxon>
        <taxon>Ecdysozoa</taxon>
        <taxon>Arthropoda</taxon>
        <taxon>Hexapoda</taxon>
        <taxon>Insecta</taxon>
        <taxon>Pterygota</taxon>
        <taxon>Neoptera</taxon>
        <taxon>Paraneoptera</taxon>
        <taxon>Hemiptera</taxon>
        <taxon>Heteroptera</taxon>
        <taxon>Panheteroptera</taxon>
        <taxon>Cimicomorpha</taxon>
        <taxon>Miridae</taxon>
        <taxon>Mirini</taxon>
        <taxon>Lygus</taxon>
    </lineage>
</organism>
<reference evidence="4" key="1">
    <citation type="journal article" date="2016" name="Gigascience">
        <title>De novo construction of an expanded transcriptome assembly for the western tarnished plant bug, Lygus hesperus.</title>
        <authorList>
            <person name="Tassone E.E."/>
            <person name="Geib S.M."/>
            <person name="Hall B."/>
            <person name="Fabrick J.A."/>
            <person name="Brent C.S."/>
            <person name="Hull J.J."/>
        </authorList>
    </citation>
    <scope>NUCLEOTIDE SEQUENCE</scope>
</reference>
<feature type="region of interest" description="Disordered" evidence="1">
    <location>
        <begin position="166"/>
        <end position="203"/>
    </location>
</feature>
<dbReference type="EMBL" id="GDHC01010406">
    <property type="protein sequence ID" value="JAQ08223.1"/>
    <property type="molecule type" value="Transcribed_RNA"/>
</dbReference>
<accession>A0A146LJC1</accession>
<feature type="compositionally biased region" description="Polar residues" evidence="1">
    <location>
        <begin position="452"/>
        <end position="462"/>
    </location>
</feature>
<feature type="region of interest" description="Disordered" evidence="1">
    <location>
        <begin position="418"/>
        <end position="465"/>
    </location>
</feature>
<dbReference type="SUPFAM" id="SSF57625">
    <property type="entry name" value="Invertebrate chitin-binding proteins"/>
    <property type="match status" value="1"/>
</dbReference>